<dbReference type="RefSeq" id="WP_062022996.1">
    <property type="nucleotide sequence ID" value="NZ_JBIBHB010000002.1"/>
</dbReference>
<keyword evidence="2" id="KW-0238">DNA-binding</keyword>
<keyword evidence="3" id="KW-1185">Reference proteome</keyword>
<accession>A0A124HZU6</accession>
<dbReference type="Proteomes" id="UP000054375">
    <property type="component" value="Unassembled WGS sequence"/>
</dbReference>
<dbReference type="GO" id="GO:0003677">
    <property type="term" value="F:DNA binding"/>
    <property type="evidence" value="ECO:0007669"/>
    <property type="project" value="UniProtKB-KW"/>
</dbReference>
<dbReference type="EMBL" id="LMWV01000001">
    <property type="protein sequence ID" value="KUN72146.1"/>
    <property type="molecule type" value="Genomic_DNA"/>
</dbReference>
<dbReference type="InterPro" id="IPR007278">
    <property type="entry name" value="DUF397"/>
</dbReference>
<name>A0A124H3F6_9ACTN</name>
<dbReference type="Pfam" id="PF04149">
    <property type="entry name" value="DUF397"/>
    <property type="match status" value="1"/>
</dbReference>
<accession>A0A124H3F6</accession>
<protein>
    <submittedName>
        <fullName evidence="2">DNA-binding protein</fullName>
    </submittedName>
</protein>
<evidence type="ECO:0000313" key="3">
    <source>
        <dbReference type="Proteomes" id="UP000054375"/>
    </source>
</evidence>
<comment type="caution">
    <text evidence="2">The sequence shown here is derived from an EMBL/GenBank/DDBJ whole genome shotgun (WGS) entry which is preliminary data.</text>
</comment>
<evidence type="ECO:0000313" key="2">
    <source>
        <dbReference type="EMBL" id="KUN72146.1"/>
    </source>
</evidence>
<dbReference type="AlphaFoldDB" id="A0A124H3F6"/>
<proteinExistence type="predicted"/>
<feature type="domain" description="DUF397" evidence="1">
    <location>
        <begin position="5"/>
        <end position="58"/>
    </location>
</feature>
<sequence>MSTALQWVKSTYSSSEGGQCVEVATAPDVIHIRDSKRPEGTTLQVSPTTWTTFTTALK</sequence>
<organism evidence="2 3">
    <name type="scientific">Streptomyces griseorubiginosus</name>
    <dbReference type="NCBI Taxonomy" id="67304"/>
    <lineage>
        <taxon>Bacteria</taxon>
        <taxon>Bacillati</taxon>
        <taxon>Actinomycetota</taxon>
        <taxon>Actinomycetes</taxon>
        <taxon>Kitasatosporales</taxon>
        <taxon>Streptomycetaceae</taxon>
        <taxon>Streptomyces</taxon>
    </lineage>
</organism>
<gene>
    <name evidence="2" type="ORF">AQJ54_00135</name>
</gene>
<evidence type="ECO:0000259" key="1">
    <source>
        <dbReference type="Pfam" id="PF04149"/>
    </source>
</evidence>
<reference evidence="2 3" key="1">
    <citation type="submission" date="2015-10" db="EMBL/GenBank/DDBJ databases">
        <title>Draft genome sequence of Streptomyces griseorubiginosus DSM 40469, type strain for the species Streptomyces griseorubiginosus.</title>
        <authorList>
            <person name="Ruckert C."/>
            <person name="Winkler A."/>
            <person name="Kalinowski J."/>
            <person name="Kampfer P."/>
            <person name="Glaeser S."/>
        </authorList>
    </citation>
    <scope>NUCLEOTIDE SEQUENCE [LARGE SCALE GENOMIC DNA]</scope>
    <source>
        <strain evidence="2 3">DSM 40469</strain>
    </source>
</reference>